<evidence type="ECO:0000313" key="1">
    <source>
        <dbReference type="EMBL" id="SKA35951.1"/>
    </source>
</evidence>
<dbReference type="EMBL" id="FUWZ01000004">
    <property type="protein sequence ID" value="SKA35951.1"/>
    <property type="molecule type" value="Genomic_DNA"/>
</dbReference>
<protein>
    <submittedName>
        <fullName evidence="1">Uncharacterized protein</fullName>
    </submittedName>
</protein>
<organism evidence="1 2">
    <name type="scientific">Chitinophaga eiseniae</name>
    <dbReference type="NCBI Taxonomy" id="634771"/>
    <lineage>
        <taxon>Bacteria</taxon>
        <taxon>Pseudomonadati</taxon>
        <taxon>Bacteroidota</taxon>
        <taxon>Chitinophagia</taxon>
        <taxon>Chitinophagales</taxon>
        <taxon>Chitinophagaceae</taxon>
        <taxon>Chitinophaga</taxon>
    </lineage>
</organism>
<proteinExistence type="predicted"/>
<dbReference type="RefSeq" id="WP_078671401.1">
    <property type="nucleotide sequence ID" value="NZ_FUWZ01000004.1"/>
</dbReference>
<reference evidence="2" key="1">
    <citation type="submission" date="2017-02" db="EMBL/GenBank/DDBJ databases">
        <authorList>
            <person name="Varghese N."/>
            <person name="Submissions S."/>
        </authorList>
    </citation>
    <scope>NUCLEOTIDE SEQUENCE [LARGE SCALE GENOMIC DNA]</scope>
    <source>
        <strain evidence="2">DSM 22224</strain>
    </source>
</reference>
<dbReference type="AlphaFoldDB" id="A0A1T4T6T9"/>
<gene>
    <name evidence="1" type="ORF">SAMN04488128_10427</name>
</gene>
<keyword evidence="2" id="KW-1185">Reference proteome</keyword>
<dbReference type="OrthoDB" id="7064119at2"/>
<name>A0A1T4T6T9_9BACT</name>
<dbReference type="Proteomes" id="UP000190367">
    <property type="component" value="Unassembled WGS sequence"/>
</dbReference>
<evidence type="ECO:0000313" key="2">
    <source>
        <dbReference type="Proteomes" id="UP000190367"/>
    </source>
</evidence>
<accession>A0A1T4T6T9</accession>
<dbReference type="STRING" id="634771.SAMN04488128_10427"/>
<sequence length="80" mass="9182">MTAEKLLETLQQHIIQKSCFTTEVRDVLMAYKEAGGQQEIAQQILAQLKQDHQDNDSVQDCIDDILDMVTGWCTPDMKVW</sequence>